<dbReference type="EMBL" id="MEXR01000015">
    <property type="protein sequence ID" value="OGD10038.1"/>
    <property type="molecule type" value="Genomic_DNA"/>
</dbReference>
<reference evidence="1 2" key="1">
    <citation type="journal article" date="2016" name="Nat. Commun.">
        <title>Thousands of microbial genomes shed light on interconnected biogeochemical processes in an aquifer system.</title>
        <authorList>
            <person name="Anantharaman K."/>
            <person name="Brown C.T."/>
            <person name="Hug L.A."/>
            <person name="Sharon I."/>
            <person name="Castelle C.J."/>
            <person name="Probst A.J."/>
            <person name="Thomas B.C."/>
            <person name="Singh A."/>
            <person name="Wilkins M.J."/>
            <person name="Karaoz U."/>
            <person name="Brodie E.L."/>
            <person name="Williams K.H."/>
            <person name="Hubbard S.S."/>
            <person name="Banfield J.F."/>
        </authorList>
    </citation>
    <scope>NUCLEOTIDE SEQUENCE [LARGE SCALE GENOMIC DNA]</scope>
</reference>
<evidence type="ECO:0000313" key="2">
    <source>
        <dbReference type="Proteomes" id="UP000176424"/>
    </source>
</evidence>
<sequence>MTNPDILRRLDQTIAEQNTDWNTVLGLVAEAYAWMPFKSHALYDPEVESAQKYNEDQIRALRSSPRKLARAVRIKTELAEKSHLLLAAAHEKYGSAFLPRWSEKHMDIHGKYWDEVKASMEGQFEQLEDDNQVTSLAILLTFGMRLNIPTGW</sequence>
<organism evidence="1 2">
    <name type="scientific">Candidatus Amesbacteria bacterium RIFOXYB1_FULL_44_23</name>
    <dbReference type="NCBI Taxonomy" id="1797263"/>
    <lineage>
        <taxon>Bacteria</taxon>
        <taxon>Candidatus Amesiibacteriota</taxon>
    </lineage>
</organism>
<proteinExistence type="predicted"/>
<dbReference type="AlphaFoldDB" id="A0A1F4ZVB6"/>
<name>A0A1F4ZVB6_9BACT</name>
<evidence type="ECO:0000313" key="1">
    <source>
        <dbReference type="EMBL" id="OGD10038.1"/>
    </source>
</evidence>
<comment type="caution">
    <text evidence="1">The sequence shown here is derived from an EMBL/GenBank/DDBJ whole genome shotgun (WGS) entry which is preliminary data.</text>
</comment>
<dbReference type="Proteomes" id="UP000176424">
    <property type="component" value="Unassembled WGS sequence"/>
</dbReference>
<gene>
    <name evidence="1" type="ORF">A2397_04805</name>
</gene>
<protein>
    <submittedName>
        <fullName evidence="1">Uncharacterized protein</fullName>
    </submittedName>
</protein>
<accession>A0A1F4ZVB6</accession>